<dbReference type="PANTHER" id="PTHR33067:SF9">
    <property type="entry name" value="RNA-DIRECTED DNA POLYMERASE"/>
    <property type="match status" value="1"/>
</dbReference>
<dbReference type="PANTHER" id="PTHR33067">
    <property type="entry name" value="RNA-DIRECTED DNA POLYMERASE-RELATED"/>
    <property type="match status" value="1"/>
</dbReference>
<sequence length="321" mass="36625">MESERSLPGFNQNSNDNLNFREPLKTLIFYCPTGIAEMFFLKVGMFFFQADFVVVDYIADPRVSLILGRPFLRTARALIDVHDEQMTLRHEESIPMTSKVGDTNTHLYNSIENVTLSLLAFHIDKMSTKGVNTPHLVLNGKNATSWSREGYSPPGHKILKSGIEVDKAKLMSVHNCPHPTTLRSKNLPPAYYLLRRENPYHSSSRKEKLRKHFSRDTWDGYLRGDDNAPRLPTLQIPCGEILCQGKSCPKKRRRSCLRGTEALTFLKAFIVTVDLRGPYGANYTAKKVLDSGFYSAPTIYKDAHMTFVTQWTCQRARAKFR</sequence>
<name>A0ABQ5IPS5_9ASTR</name>
<comment type="caution">
    <text evidence="1">The sequence shown here is derived from an EMBL/GenBank/DDBJ whole genome shotgun (WGS) entry which is preliminary data.</text>
</comment>
<proteinExistence type="predicted"/>
<keyword evidence="1" id="KW-0548">Nucleotidyltransferase</keyword>
<dbReference type="Proteomes" id="UP001151760">
    <property type="component" value="Unassembled WGS sequence"/>
</dbReference>
<dbReference type="EMBL" id="BQNB010021042">
    <property type="protein sequence ID" value="GJU02262.1"/>
    <property type="molecule type" value="Genomic_DNA"/>
</dbReference>
<dbReference type="Gene3D" id="2.40.70.10">
    <property type="entry name" value="Acid Proteases"/>
    <property type="match status" value="1"/>
</dbReference>
<accession>A0ABQ5IPS5</accession>
<dbReference type="GO" id="GO:0003964">
    <property type="term" value="F:RNA-directed DNA polymerase activity"/>
    <property type="evidence" value="ECO:0007669"/>
    <property type="project" value="UniProtKB-KW"/>
</dbReference>
<gene>
    <name evidence="1" type="ORF">Tco_1112600</name>
</gene>
<evidence type="ECO:0000313" key="1">
    <source>
        <dbReference type="EMBL" id="GJU02262.1"/>
    </source>
</evidence>
<reference evidence="1" key="1">
    <citation type="journal article" date="2022" name="Int. J. Mol. Sci.">
        <title>Draft Genome of Tanacetum Coccineum: Genomic Comparison of Closely Related Tanacetum-Family Plants.</title>
        <authorList>
            <person name="Yamashiro T."/>
            <person name="Shiraishi A."/>
            <person name="Nakayama K."/>
            <person name="Satake H."/>
        </authorList>
    </citation>
    <scope>NUCLEOTIDE SEQUENCE</scope>
</reference>
<dbReference type="InterPro" id="IPR021109">
    <property type="entry name" value="Peptidase_aspartic_dom_sf"/>
</dbReference>
<organism evidence="1 2">
    <name type="scientific">Tanacetum coccineum</name>
    <dbReference type="NCBI Taxonomy" id="301880"/>
    <lineage>
        <taxon>Eukaryota</taxon>
        <taxon>Viridiplantae</taxon>
        <taxon>Streptophyta</taxon>
        <taxon>Embryophyta</taxon>
        <taxon>Tracheophyta</taxon>
        <taxon>Spermatophyta</taxon>
        <taxon>Magnoliopsida</taxon>
        <taxon>eudicotyledons</taxon>
        <taxon>Gunneridae</taxon>
        <taxon>Pentapetalae</taxon>
        <taxon>asterids</taxon>
        <taxon>campanulids</taxon>
        <taxon>Asterales</taxon>
        <taxon>Asteraceae</taxon>
        <taxon>Asteroideae</taxon>
        <taxon>Anthemideae</taxon>
        <taxon>Anthemidinae</taxon>
        <taxon>Tanacetum</taxon>
    </lineage>
</organism>
<protein>
    <submittedName>
        <fullName evidence="1">Reverse transcriptase domain-containing protein</fullName>
    </submittedName>
</protein>
<reference evidence="1" key="2">
    <citation type="submission" date="2022-01" db="EMBL/GenBank/DDBJ databases">
        <authorList>
            <person name="Yamashiro T."/>
            <person name="Shiraishi A."/>
            <person name="Satake H."/>
            <person name="Nakayama K."/>
        </authorList>
    </citation>
    <scope>NUCLEOTIDE SEQUENCE</scope>
</reference>
<keyword evidence="1" id="KW-0808">Transferase</keyword>
<evidence type="ECO:0000313" key="2">
    <source>
        <dbReference type="Proteomes" id="UP001151760"/>
    </source>
</evidence>
<keyword evidence="2" id="KW-1185">Reference proteome</keyword>
<keyword evidence="1" id="KW-0695">RNA-directed DNA polymerase</keyword>